<name>A0ABS2IET4_9GAMM</name>
<accession>A0ABS2IET4</accession>
<evidence type="ECO:0000256" key="2">
    <source>
        <dbReference type="ARBA" id="ARBA00023136"/>
    </source>
</evidence>
<dbReference type="InterPro" id="IPR037873">
    <property type="entry name" value="BamE-like"/>
</dbReference>
<evidence type="ECO:0000256" key="1">
    <source>
        <dbReference type="ARBA" id="ARBA00022729"/>
    </source>
</evidence>
<feature type="domain" description="Outer membrane protein assembly factor BamE" evidence="3">
    <location>
        <begin position="30"/>
        <end position="96"/>
    </location>
</feature>
<keyword evidence="5" id="KW-1185">Reference proteome</keyword>
<dbReference type="Proteomes" id="UP000717995">
    <property type="component" value="Unassembled WGS sequence"/>
</dbReference>
<gene>
    <name evidence="4" type="primary">osmE</name>
    <name evidence="4" type="ORF">JQX08_11215</name>
</gene>
<protein>
    <submittedName>
        <fullName evidence="4">Osmotically-inducible lipoprotein OsmE</fullName>
    </submittedName>
</protein>
<organism evidence="4 5">
    <name type="scientific">Zestomonas insulae</name>
    <dbReference type="NCBI Taxonomy" id="2809017"/>
    <lineage>
        <taxon>Bacteria</taxon>
        <taxon>Pseudomonadati</taxon>
        <taxon>Pseudomonadota</taxon>
        <taxon>Gammaproteobacteria</taxon>
        <taxon>Pseudomonadales</taxon>
        <taxon>Pseudomonadaceae</taxon>
        <taxon>Zestomonas</taxon>
    </lineage>
</organism>
<keyword evidence="4" id="KW-0449">Lipoprotein</keyword>
<dbReference type="RefSeq" id="WP_205348464.1">
    <property type="nucleotide sequence ID" value="NZ_JAFEUP010000003.1"/>
</dbReference>
<evidence type="ECO:0000259" key="3">
    <source>
        <dbReference type="Pfam" id="PF04355"/>
    </source>
</evidence>
<evidence type="ECO:0000313" key="5">
    <source>
        <dbReference type="Proteomes" id="UP000717995"/>
    </source>
</evidence>
<keyword evidence="1" id="KW-0732">Signal</keyword>
<dbReference type="Gene3D" id="3.30.1450.10">
    <property type="match status" value="1"/>
</dbReference>
<dbReference type="NCBIfam" id="NF008423">
    <property type="entry name" value="PRK11251.1"/>
    <property type="match status" value="1"/>
</dbReference>
<evidence type="ECO:0000313" key="4">
    <source>
        <dbReference type="EMBL" id="MBM7061275.1"/>
    </source>
</evidence>
<sequence>MYKQTLVVLGVLGAVAGCATKPENPVDYYTYRNEPLVKQVEDGMSQQQVLTIGGTPSSKEQRSVHPGSCNNYVLNVDGHQQAYYVTFDSAGKVDSKGFMTCAQHEQNQRELEKL</sequence>
<keyword evidence="2" id="KW-0472">Membrane</keyword>
<dbReference type="PROSITE" id="PS51257">
    <property type="entry name" value="PROKAR_LIPOPROTEIN"/>
    <property type="match status" value="1"/>
</dbReference>
<reference evidence="4 5" key="1">
    <citation type="submission" date="2021-02" db="EMBL/GenBank/DDBJ databases">
        <authorList>
            <person name="Lee D.-H."/>
        </authorList>
    </citation>
    <scope>NUCLEOTIDE SEQUENCE [LARGE SCALE GENOMIC DNA]</scope>
    <source>
        <strain evidence="4 5">UL073</strain>
    </source>
</reference>
<dbReference type="EMBL" id="JAFEUP010000003">
    <property type="protein sequence ID" value="MBM7061275.1"/>
    <property type="molecule type" value="Genomic_DNA"/>
</dbReference>
<dbReference type="Pfam" id="PF04355">
    <property type="entry name" value="BamE"/>
    <property type="match status" value="1"/>
</dbReference>
<dbReference type="InterPro" id="IPR007450">
    <property type="entry name" value="BamE_dom"/>
</dbReference>
<comment type="caution">
    <text evidence="4">The sequence shown here is derived from an EMBL/GenBank/DDBJ whole genome shotgun (WGS) entry which is preliminary data.</text>
</comment>
<proteinExistence type="predicted"/>